<reference evidence="2" key="1">
    <citation type="submission" date="2017-05" db="EMBL/GenBank/DDBJ databases">
        <authorList>
            <person name="Lin X."/>
        </authorList>
    </citation>
    <scope>NUCLEOTIDE SEQUENCE [LARGE SCALE GENOMIC DNA]</scope>
    <source>
        <strain evidence="2">JLT2012</strain>
    </source>
</reference>
<protein>
    <submittedName>
        <fullName evidence="1">SIR2 family protein</fullName>
    </submittedName>
</protein>
<dbReference type="Pfam" id="PF13289">
    <property type="entry name" value="SIR2_2"/>
    <property type="match status" value="1"/>
</dbReference>
<dbReference type="Proteomes" id="UP000198462">
    <property type="component" value="Unassembled WGS sequence"/>
</dbReference>
<proteinExistence type="predicted"/>
<dbReference type="Gene3D" id="3.40.50.1220">
    <property type="entry name" value="TPP-binding domain"/>
    <property type="match status" value="1"/>
</dbReference>
<evidence type="ECO:0000313" key="2">
    <source>
        <dbReference type="Proteomes" id="UP000198462"/>
    </source>
</evidence>
<organism evidence="1 2">
    <name type="scientific">Pacificimonas flava</name>
    <dbReference type="NCBI Taxonomy" id="1234595"/>
    <lineage>
        <taxon>Bacteria</taxon>
        <taxon>Pseudomonadati</taxon>
        <taxon>Pseudomonadota</taxon>
        <taxon>Alphaproteobacteria</taxon>
        <taxon>Sphingomonadales</taxon>
        <taxon>Sphingosinicellaceae</taxon>
        <taxon>Pacificimonas</taxon>
    </lineage>
</organism>
<gene>
    <name evidence="1" type="ORF">B5C34_10910</name>
</gene>
<dbReference type="InterPro" id="IPR029035">
    <property type="entry name" value="DHS-like_NAD/FAD-binding_dom"/>
</dbReference>
<dbReference type="EMBL" id="NFZT01000001">
    <property type="protein sequence ID" value="OWV33921.1"/>
    <property type="molecule type" value="Genomic_DNA"/>
</dbReference>
<dbReference type="OrthoDB" id="288285at2"/>
<evidence type="ECO:0000313" key="1">
    <source>
        <dbReference type="EMBL" id="OWV33921.1"/>
    </source>
</evidence>
<sequence length="577" mass="62789">MESITSPSELSSDDFVRRFALRPGQLMWLLGAGASVSAGIPSAWDMIWQFKQTLFVAQRKASPQSVADLGNPAIRALLDSHIASSERLPSPGSPDEYAALFEATYPVERDRTTFIQGMISGAKLAYGHLALASLLKAGHTQLVWTTNFDHLIEDACARTYGTTGTLSVVALDAPELAGQLIGAQKWPIAVKLHGDFRSRRLKNTTDELRQQDAALRQQLVDACRRSGLVVAGYSGRDDSVMDALETALNQPGGYPGGLFWLHRGSDPPLGRVIRLLQRASDAGVECGLVRIESFDEILRDLVRLLPALDTSALNALATGRSRVSGAPEPSGQRGWPLIRLNGLAVTIPANCRKLVCTIEGVAAARSAVAEANARLIVTRTQAGVLGFGSDAEFRRVFDPFGITAFDLATFEKRRLRYESGERGLLRDALVEALCAAKNVRAIRRRSADLLVPVDPADSAWDGLRAITHQTTGTVPKHPDLKWHEGVGVRLDWADDGLWLLLDPKIVFEGVTDATKAITADFARERTVKRYNRDLDRLIDFWAKRLAGEALLALSIGDGIDARFAVGKNTAFSKLVQP</sequence>
<accession>A0A219B6M0</accession>
<dbReference type="SUPFAM" id="SSF52467">
    <property type="entry name" value="DHS-like NAD/FAD-binding domain"/>
    <property type="match status" value="1"/>
</dbReference>
<dbReference type="RefSeq" id="WP_054725867.1">
    <property type="nucleotide sequence ID" value="NZ_NFZT01000001.1"/>
</dbReference>
<comment type="caution">
    <text evidence="1">The sequence shown here is derived from an EMBL/GenBank/DDBJ whole genome shotgun (WGS) entry which is preliminary data.</text>
</comment>
<keyword evidence="2" id="KW-1185">Reference proteome</keyword>
<dbReference type="AlphaFoldDB" id="A0A219B6M0"/>
<name>A0A219B6M0_9SPHN</name>